<dbReference type="GO" id="GO:0005634">
    <property type="term" value="C:nucleus"/>
    <property type="evidence" value="ECO:0007669"/>
    <property type="project" value="TreeGrafter"/>
</dbReference>
<keyword evidence="8" id="KW-0464">Manganese</keyword>
<dbReference type="Proteomes" id="UP000031036">
    <property type="component" value="Unassembled WGS sequence"/>
</dbReference>
<evidence type="ECO:0000256" key="8">
    <source>
        <dbReference type="PIRSR" id="PIRSR604808-2"/>
    </source>
</evidence>
<feature type="site" description="Interaction with DNA substrate" evidence="9">
    <location>
        <position position="500"/>
    </location>
</feature>
<dbReference type="OrthoDB" id="498125at2759"/>
<protein>
    <recommendedName>
        <fullName evidence="10">DNA-(apurinic or apyrimidinic site) endonuclease</fullName>
        <ecNumber evidence="10">3.1.-.-</ecNumber>
    </recommendedName>
</protein>
<proteinExistence type="inferred from homology"/>
<dbReference type="STRING" id="6265.A0A0B2UVE6"/>
<evidence type="ECO:0000256" key="10">
    <source>
        <dbReference type="RuleBase" id="RU362131"/>
    </source>
</evidence>
<evidence type="ECO:0000256" key="4">
    <source>
        <dbReference type="ARBA" id="ARBA00022723"/>
    </source>
</evidence>
<evidence type="ECO:0000256" key="9">
    <source>
        <dbReference type="PIRSR" id="PIRSR604808-3"/>
    </source>
</evidence>
<feature type="active site" description="Proton donor/acceptor" evidence="7">
    <location>
        <position position="401"/>
    </location>
</feature>
<dbReference type="Pfam" id="PF03372">
    <property type="entry name" value="Exo_endo_phos"/>
    <property type="match status" value="1"/>
</dbReference>
<evidence type="ECO:0000256" key="1">
    <source>
        <dbReference type="ARBA" id="ARBA00000493"/>
    </source>
</evidence>
<dbReference type="InterPro" id="IPR005135">
    <property type="entry name" value="Endo/exonuclease/phosphatase"/>
</dbReference>
<dbReference type="PANTHER" id="PTHR22748">
    <property type="entry name" value="AP ENDONUCLEASE"/>
    <property type="match status" value="1"/>
</dbReference>
<feature type="binding site" evidence="8">
    <location>
        <position position="500"/>
    </location>
    <ligand>
        <name>Mg(2+)</name>
        <dbReference type="ChEBI" id="CHEBI:18420"/>
        <label>1</label>
    </ligand>
</feature>
<keyword evidence="6 8" id="KW-0460">Magnesium</keyword>
<feature type="compositionally biased region" description="Low complexity" evidence="11">
    <location>
        <begin position="166"/>
        <end position="178"/>
    </location>
</feature>
<dbReference type="CDD" id="cd09087">
    <property type="entry name" value="Ape1-like_AP-endo"/>
    <property type="match status" value="1"/>
</dbReference>
<evidence type="ECO:0000256" key="11">
    <source>
        <dbReference type="SAM" id="MobiDB-lite"/>
    </source>
</evidence>
<feature type="compositionally biased region" description="Basic residues" evidence="11">
    <location>
        <begin position="180"/>
        <end position="195"/>
    </location>
</feature>
<evidence type="ECO:0000256" key="3">
    <source>
        <dbReference type="ARBA" id="ARBA00007092"/>
    </source>
</evidence>
<feature type="binding site" evidence="8">
    <location>
        <position position="403"/>
    </location>
    <ligand>
        <name>Mg(2+)</name>
        <dbReference type="ChEBI" id="CHEBI:18420"/>
        <label>1</label>
    </ligand>
</feature>
<reference evidence="13 14" key="1">
    <citation type="submission" date="2014-11" db="EMBL/GenBank/DDBJ databases">
        <title>Genetic blueprint of the zoonotic pathogen Toxocara canis.</title>
        <authorList>
            <person name="Zhu X.-Q."/>
            <person name="Korhonen P.K."/>
            <person name="Cai H."/>
            <person name="Young N.D."/>
            <person name="Nejsum P."/>
            <person name="von Samson-Himmelstjerna G."/>
            <person name="Boag P.R."/>
            <person name="Tan P."/>
            <person name="Li Q."/>
            <person name="Min J."/>
            <person name="Yang Y."/>
            <person name="Wang X."/>
            <person name="Fang X."/>
            <person name="Hall R.S."/>
            <person name="Hofmann A."/>
            <person name="Sternberg P.W."/>
            <person name="Jex A.R."/>
            <person name="Gasser R.B."/>
        </authorList>
    </citation>
    <scope>NUCLEOTIDE SEQUENCE [LARGE SCALE GENOMIC DNA]</scope>
    <source>
        <strain evidence="13">PN_DK_2014</strain>
    </source>
</reference>
<evidence type="ECO:0000256" key="6">
    <source>
        <dbReference type="ARBA" id="ARBA00022842"/>
    </source>
</evidence>
<dbReference type="AlphaFoldDB" id="A0A0B2UVE6"/>
<dbReference type="EMBL" id="JPKZ01003119">
    <property type="protein sequence ID" value="KHN73378.1"/>
    <property type="molecule type" value="Genomic_DNA"/>
</dbReference>
<dbReference type="PROSITE" id="PS00726">
    <property type="entry name" value="AP_NUCLEASE_F1_1"/>
    <property type="match status" value="1"/>
</dbReference>
<dbReference type="PROSITE" id="PS51435">
    <property type="entry name" value="AP_NUCLEASE_F1_4"/>
    <property type="match status" value="1"/>
</dbReference>
<comment type="similarity">
    <text evidence="3 10">Belongs to the DNA repair enzymes AP/ExoA family.</text>
</comment>
<dbReference type="InterPro" id="IPR004808">
    <property type="entry name" value="AP_endonuc_1"/>
</dbReference>
<gene>
    <name evidence="13" type="primary">Rrp1</name>
    <name evidence="13" type="ORF">Tcan_15501</name>
</gene>
<keyword evidence="4 8" id="KW-0479">Metal-binding</keyword>
<dbReference type="OMA" id="SAEYSWR"/>
<dbReference type="PANTHER" id="PTHR22748:SF6">
    <property type="entry name" value="DNA-(APURINIC OR APYRIMIDINIC SITE) ENDONUCLEASE"/>
    <property type="match status" value="1"/>
</dbReference>
<dbReference type="SUPFAM" id="SSF56219">
    <property type="entry name" value="DNase I-like"/>
    <property type="match status" value="1"/>
</dbReference>
<dbReference type="NCBIfam" id="TIGR00633">
    <property type="entry name" value="xth"/>
    <property type="match status" value="1"/>
</dbReference>
<comment type="caution">
    <text evidence="13">The sequence shown here is derived from an EMBL/GenBank/DDBJ whole genome shotgun (WGS) entry which is preliminary data.</text>
</comment>
<dbReference type="InterPro" id="IPR020847">
    <property type="entry name" value="AP_endonuclease_F1_BS"/>
</dbReference>
<keyword evidence="10" id="KW-0234">DNA repair</keyword>
<comment type="catalytic activity">
    <reaction evidence="1">
        <text>Exonucleolytic cleavage in the 3'- to 5'-direction to yield nucleoside 5'-phosphates.</text>
        <dbReference type="EC" id="3.1.11.2"/>
    </reaction>
</comment>
<keyword evidence="5" id="KW-0378">Hydrolase</keyword>
<evidence type="ECO:0000313" key="13">
    <source>
        <dbReference type="EMBL" id="KHN73378.1"/>
    </source>
</evidence>
<accession>A0A0B2UVE6</accession>
<feature type="region of interest" description="Disordered" evidence="11">
    <location>
        <begin position="127"/>
        <end position="146"/>
    </location>
</feature>
<keyword evidence="14" id="KW-1185">Reference proteome</keyword>
<dbReference type="NCBIfam" id="TIGR00195">
    <property type="entry name" value="exoDNase_III"/>
    <property type="match status" value="1"/>
</dbReference>
<dbReference type="GO" id="GO:0008311">
    <property type="term" value="F:double-stranded DNA 3'-5' DNA exonuclease activity"/>
    <property type="evidence" value="ECO:0007669"/>
    <property type="project" value="UniProtKB-EC"/>
</dbReference>
<dbReference type="GO" id="GO:0006284">
    <property type="term" value="P:base-excision repair"/>
    <property type="evidence" value="ECO:0007669"/>
    <property type="project" value="TreeGrafter"/>
</dbReference>
<evidence type="ECO:0000256" key="7">
    <source>
        <dbReference type="PIRSR" id="PIRSR604808-1"/>
    </source>
</evidence>
<dbReference type="EC" id="3.1.-.-" evidence="10"/>
<evidence type="ECO:0000256" key="2">
    <source>
        <dbReference type="ARBA" id="ARBA00001936"/>
    </source>
</evidence>
<name>A0A0B2UVE6_TOXCA</name>
<dbReference type="InterPro" id="IPR020848">
    <property type="entry name" value="AP_endonuclease_F1_CS"/>
</dbReference>
<feature type="binding site" evidence="8">
    <location>
        <position position="499"/>
    </location>
    <ligand>
        <name>Mg(2+)</name>
        <dbReference type="ChEBI" id="CHEBI:18420"/>
        <label>1</label>
    </ligand>
</feature>
<feature type="region of interest" description="Disordered" evidence="11">
    <location>
        <begin position="157"/>
        <end position="248"/>
    </location>
</feature>
<feature type="site" description="Important for catalytic activity" evidence="9">
    <location>
        <position position="474"/>
    </location>
</feature>
<dbReference type="GO" id="GO:0008081">
    <property type="term" value="F:phosphoric diester hydrolase activity"/>
    <property type="evidence" value="ECO:0007669"/>
    <property type="project" value="TreeGrafter"/>
</dbReference>
<evidence type="ECO:0000259" key="12">
    <source>
        <dbReference type="Pfam" id="PF03372"/>
    </source>
</evidence>
<feature type="domain" description="Endonuclease/exonuclease/phosphatase" evidence="12">
    <location>
        <begin position="258"/>
        <end position="500"/>
    </location>
</feature>
<feature type="binding site" evidence="8">
    <location>
        <position position="289"/>
    </location>
    <ligand>
        <name>Mg(2+)</name>
        <dbReference type="ChEBI" id="CHEBI:18420"/>
        <label>1</label>
    </ligand>
</feature>
<evidence type="ECO:0000256" key="5">
    <source>
        <dbReference type="ARBA" id="ARBA00022801"/>
    </source>
</evidence>
<feature type="site" description="Transition state stabilizer" evidence="9">
    <location>
        <position position="403"/>
    </location>
</feature>
<feature type="active site" description="Proton acceptor" evidence="7">
    <location>
        <position position="500"/>
    </location>
</feature>
<comment type="cofactor">
    <cofactor evidence="2">
        <name>Mn(2+)</name>
        <dbReference type="ChEBI" id="CHEBI:29035"/>
    </cofactor>
</comment>
<sequence>MKYFGLINLCYKYERYLEVAKRYSPRVICTAVQRGHKTTSGIFIGGEDKRSLEDTTSRYGELLLEGVNEYHQESNTRVFSIVERILKISNRWSSSEACAPNTSDFHRAAERNHISKLMARTAKKVTVANQTENEEDKKKKVKKGVRQAIAKKVIGKKKEAVLSSPSDTTSKVKSSDTTSKVKKRTVRARPAKRKLTASEAKTSSSRKRKGELKKRSTPKKKASRTKKESPEVVKGLTESEDEIEEQGAGDANRPFTIVTWNVAGLRALVKKDACRFITSDKADVVLLQETKCAEIPAGFPSKGFKAFIGENPGKTGYAGVILLSKQKPIKVQTTLEDVTEELGVQGRLIVAEYEKFYLINAYVPNSGRGLVNLAKRKVWDDFFIDYVKKLDAVKPVIYAGDLNVAHEEIDLANPKTNHNKTAGFTDQERGDFTRLLNAGFVDVFRSLHPDKAGAYTFWSTMHNARASNIGWRLDYFVVSERLMEKVVKCEINSRVLGSDHCPVTLQIDLPK</sequence>
<dbReference type="GO" id="GO:0003906">
    <property type="term" value="F:DNA-(apurinic or apyrimidinic site) endonuclease activity"/>
    <property type="evidence" value="ECO:0007669"/>
    <property type="project" value="TreeGrafter"/>
</dbReference>
<feature type="active site" evidence="7">
    <location>
        <position position="362"/>
    </location>
</feature>
<dbReference type="PROSITE" id="PS00728">
    <property type="entry name" value="AP_NUCLEASE_F1_3"/>
    <property type="match status" value="1"/>
</dbReference>
<dbReference type="GO" id="GO:0046872">
    <property type="term" value="F:metal ion binding"/>
    <property type="evidence" value="ECO:0007669"/>
    <property type="project" value="UniProtKB-KW"/>
</dbReference>
<comment type="cofactor">
    <cofactor evidence="8 10">
        <name>Mg(2+)</name>
        <dbReference type="ChEBI" id="CHEBI:18420"/>
    </cofactor>
    <cofactor evidence="8 10">
        <name>Mn(2+)</name>
        <dbReference type="ChEBI" id="CHEBI:29035"/>
    </cofactor>
    <text evidence="8 10">Probably binds two magnesium or manganese ions per subunit.</text>
</comment>
<feature type="binding site" evidence="8">
    <location>
        <position position="261"/>
    </location>
    <ligand>
        <name>Mg(2+)</name>
        <dbReference type="ChEBI" id="CHEBI:18420"/>
        <label>1</label>
    </ligand>
</feature>
<dbReference type="InterPro" id="IPR036691">
    <property type="entry name" value="Endo/exonu/phosph_ase_sf"/>
</dbReference>
<evidence type="ECO:0000313" key="14">
    <source>
        <dbReference type="Proteomes" id="UP000031036"/>
    </source>
</evidence>
<feature type="compositionally biased region" description="Basic residues" evidence="11">
    <location>
        <begin position="204"/>
        <end position="224"/>
    </location>
</feature>
<organism evidence="13 14">
    <name type="scientific">Toxocara canis</name>
    <name type="common">Canine roundworm</name>
    <dbReference type="NCBI Taxonomy" id="6265"/>
    <lineage>
        <taxon>Eukaryota</taxon>
        <taxon>Metazoa</taxon>
        <taxon>Ecdysozoa</taxon>
        <taxon>Nematoda</taxon>
        <taxon>Chromadorea</taxon>
        <taxon>Rhabditida</taxon>
        <taxon>Spirurina</taxon>
        <taxon>Ascaridomorpha</taxon>
        <taxon>Ascaridoidea</taxon>
        <taxon>Toxocaridae</taxon>
        <taxon>Toxocara</taxon>
    </lineage>
</organism>
<keyword evidence="10" id="KW-0227">DNA damage</keyword>
<feature type="compositionally biased region" description="Acidic residues" evidence="11">
    <location>
        <begin position="238"/>
        <end position="247"/>
    </location>
</feature>
<feature type="binding site" evidence="8">
    <location>
        <position position="401"/>
    </location>
    <ligand>
        <name>Mg(2+)</name>
        <dbReference type="ChEBI" id="CHEBI:18420"/>
        <label>1</label>
    </ligand>
</feature>
<dbReference type="GO" id="GO:0003677">
    <property type="term" value="F:DNA binding"/>
    <property type="evidence" value="ECO:0007669"/>
    <property type="project" value="InterPro"/>
</dbReference>
<dbReference type="Gene3D" id="3.60.10.10">
    <property type="entry name" value="Endonuclease/exonuclease/phosphatase"/>
    <property type="match status" value="1"/>
</dbReference>